<evidence type="ECO:0008006" key="3">
    <source>
        <dbReference type="Google" id="ProtNLM"/>
    </source>
</evidence>
<accession>A0A1F6CKB5</accession>
<protein>
    <recommendedName>
        <fullName evidence="3">Bacteriocin-protection protein, YdeI/OmpD-associated family</fullName>
    </recommendedName>
</protein>
<dbReference type="Proteomes" id="UP000178370">
    <property type="component" value="Unassembled WGS sequence"/>
</dbReference>
<proteinExistence type="predicted"/>
<organism evidence="1 2">
    <name type="scientific">Candidatus Kaiserbacteria bacterium RIFCSPHIGHO2_01_FULL_54_36</name>
    <dbReference type="NCBI Taxonomy" id="1798482"/>
    <lineage>
        <taxon>Bacteria</taxon>
        <taxon>Candidatus Kaiseribacteriota</taxon>
    </lineage>
</organism>
<evidence type="ECO:0000313" key="2">
    <source>
        <dbReference type="Proteomes" id="UP000178370"/>
    </source>
</evidence>
<dbReference type="AlphaFoldDB" id="A0A1F6CKB5"/>
<dbReference type="STRING" id="1798482.A2763_03240"/>
<reference evidence="1 2" key="1">
    <citation type="journal article" date="2016" name="Nat. Commun.">
        <title>Thousands of microbial genomes shed light on interconnected biogeochemical processes in an aquifer system.</title>
        <authorList>
            <person name="Anantharaman K."/>
            <person name="Brown C.T."/>
            <person name="Hug L.A."/>
            <person name="Sharon I."/>
            <person name="Castelle C.J."/>
            <person name="Probst A.J."/>
            <person name="Thomas B.C."/>
            <person name="Singh A."/>
            <person name="Wilkins M.J."/>
            <person name="Karaoz U."/>
            <person name="Brodie E.L."/>
            <person name="Williams K.H."/>
            <person name="Hubbard S.S."/>
            <person name="Banfield J.F."/>
        </authorList>
    </citation>
    <scope>NUCLEOTIDE SEQUENCE [LARGE SCALE GENOMIC DNA]</scope>
</reference>
<name>A0A1F6CKB5_9BACT</name>
<gene>
    <name evidence="1" type="ORF">A2763_03240</name>
</gene>
<dbReference type="Pfam" id="PF13376">
    <property type="entry name" value="OmdA"/>
    <property type="match status" value="1"/>
</dbReference>
<comment type="caution">
    <text evidence="1">The sequence shown here is derived from an EMBL/GenBank/DDBJ whole genome shotgun (WGS) entry which is preliminary data.</text>
</comment>
<dbReference type="EMBL" id="MFKV01000028">
    <property type="protein sequence ID" value="OGG49669.1"/>
    <property type="molecule type" value="Genomic_DNA"/>
</dbReference>
<sequence>MQIVVFSAKDFRKWLKRNHKKETKMSVVVHKKHTGKPFPTHRELIEEAICYGWIDTIIKRLDEDTFLRHFSRRNEKSKWSDNTISYAKKLIKEGRMSPEGMRFYKLGKAKPIHDHGIPKNPDMPIELEKALAKSAKAKQAFESHPPSQKRMLYRWILRGKQPATREKRVKQILASALAGKRHSLNPATESQG</sequence>
<evidence type="ECO:0000313" key="1">
    <source>
        <dbReference type="EMBL" id="OGG49669.1"/>
    </source>
</evidence>